<keyword evidence="6 9" id="KW-0238">DNA-binding</keyword>
<gene>
    <name evidence="12" type="ORF">IPV69_01065</name>
</gene>
<dbReference type="GO" id="GO:0042802">
    <property type="term" value="F:identical protein binding"/>
    <property type="evidence" value="ECO:0007669"/>
    <property type="project" value="UniProtKB-ARBA"/>
</dbReference>
<dbReference type="EMBL" id="CP063458">
    <property type="protein sequence ID" value="QOV89994.1"/>
    <property type="molecule type" value="Genomic_DNA"/>
</dbReference>
<feature type="DNA-binding region" description="OmpR/PhoB-type" evidence="9">
    <location>
        <begin position="132"/>
        <end position="231"/>
    </location>
</feature>
<dbReference type="GO" id="GO:0032993">
    <property type="term" value="C:protein-DNA complex"/>
    <property type="evidence" value="ECO:0007669"/>
    <property type="project" value="TreeGrafter"/>
</dbReference>
<evidence type="ECO:0000256" key="9">
    <source>
        <dbReference type="PROSITE-ProRule" id="PRU01091"/>
    </source>
</evidence>
<reference evidence="12 13" key="1">
    <citation type="submission" date="2020-10" db="EMBL/GenBank/DDBJ databases">
        <title>Wide distribution of Phycisphaera-like planctomycetes from WD2101 soil group in peatlands and genome analysis of the first cultivated representative.</title>
        <authorList>
            <person name="Dedysh S.N."/>
            <person name="Beletsky A.V."/>
            <person name="Ivanova A."/>
            <person name="Kulichevskaya I.S."/>
            <person name="Suzina N.E."/>
            <person name="Philippov D.A."/>
            <person name="Rakitin A.L."/>
            <person name="Mardanov A.V."/>
            <person name="Ravin N.V."/>
        </authorList>
    </citation>
    <scope>NUCLEOTIDE SEQUENCE [LARGE SCALE GENOMIC DNA]</scope>
    <source>
        <strain evidence="12 13">M1803</strain>
    </source>
</reference>
<feature type="domain" description="Response regulatory" evidence="10">
    <location>
        <begin position="7"/>
        <end position="120"/>
    </location>
</feature>
<dbReference type="CDD" id="cd00383">
    <property type="entry name" value="trans_reg_C"/>
    <property type="match status" value="1"/>
</dbReference>
<dbReference type="KEGG" id="hbs:IPV69_01065"/>
<dbReference type="GO" id="GO:0000987">
    <property type="term" value="F:cis-regulatory region sequence-specific DNA binding"/>
    <property type="evidence" value="ECO:0007669"/>
    <property type="project" value="UniProtKB-ARBA"/>
</dbReference>
<evidence type="ECO:0000313" key="12">
    <source>
        <dbReference type="EMBL" id="QOV89994.1"/>
    </source>
</evidence>
<dbReference type="GO" id="GO:0005829">
    <property type="term" value="C:cytosol"/>
    <property type="evidence" value="ECO:0007669"/>
    <property type="project" value="TreeGrafter"/>
</dbReference>
<evidence type="ECO:0000256" key="6">
    <source>
        <dbReference type="ARBA" id="ARBA00023125"/>
    </source>
</evidence>
<keyword evidence="13" id="KW-1185">Reference proteome</keyword>
<dbReference type="CDD" id="cd17620">
    <property type="entry name" value="REC_OmpR_KdpE-like"/>
    <property type="match status" value="1"/>
</dbReference>
<evidence type="ECO:0000313" key="13">
    <source>
        <dbReference type="Proteomes" id="UP000593765"/>
    </source>
</evidence>
<dbReference type="Gene3D" id="3.40.50.2300">
    <property type="match status" value="1"/>
</dbReference>
<dbReference type="SMART" id="SM00448">
    <property type="entry name" value="REC"/>
    <property type="match status" value="1"/>
</dbReference>
<dbReference type="InterPro" id="IPR001867">
    <property type="entry name" value="OmpR/PhoB-type_DNA-bd"/>
</dbReference>
<keyword evidence="3 8" id="KW-0597">Phosphoprotein</keyword>
<keyword evidence="5" id="KW-0805">Transcription regulation</keyword>
<evidence type="ECO:0000256" key="3">
    <source>
        <dbReference type="ARBA" id="ARBA00022553"/>
    </source>
</evidence>
<dbReference type="Pfam" id="PF00486">
    <property type="entry name" value="Trans_reg_C"/>
    <property type="match status" value="1"/>
</dbReference>
<evidence type="ECO:0000256" key="5">
    <source>
        <dbReference type="ARBA" id="ARBA00023015"/>
    </source>
</evidence>
<evidence type="ECO:0000256" key="2">
    <source>
        <dbReference type="ARBA" id="ARBA00022490"/>
    </source>
</evidence>
<dbReference type="FunFam" id="1.10.10.10:FF:000210">
    <property type="entry name" value="Winged-helix transcriptional response regulator KdpE"/>
    <property type="match status" value="1"/>
</dbReference>
<keyword evidence="7" id="KW-0804">Transcription</keyword>
<sequence>MSESRSNILVIEDEPPLRKFLRVTLESQNYNVIEATRGEEGLRHAAVGQPDLVILDLGLPDVDGIEVTRRLREWSSVPIIVVSARGKEQDKVVALDAGADDYLTKPFGVGELLARVRVAMRHATSVKQDSGDPVFAVAGLTVDLAKREVSIDGKAVHLTPNEYRVMTVLVKNAGKVMTHRQLLHDVWGPGSGNETHYLRVYMNQLRQKLEAEPARPRYLLTEPGVGYRLAAE</sequence>
<evidence type="ECO:0000259" key="11">
    <source>
        <dbReference type="PROSITE" id="PS51755"/>
    </source>
</evidence>
<accession>A0A7M2WXB6</accession>
<keyword evidence="4" id="KW-0902">Two-component regulatory system</keyword>
<feature type="modified residue" description="4-aspartylphosphate" evidence="8">
    <location>
        <position position="56"/>
    </location>
</feature>
<dbReference type="Pfam" id="PF00072">
    <property type="entry name" value="Response_reg"/>
    <property type="match status" value="1"/>
</dbReference>
<dbReference type="Gene3D" id="6.10.250.690">
    <property type="match status" value="1"/>
</dbReference>
<evidence type="ECO:0000259" key="10">
    <source>
        <dbReference type="PROSITE" id="PS50110"/>
    </source>
</evidence>
<evidence type="ECO:0000256" key="4">
    <source>
        <dbReference type="ARBA" id="ARBA00023012"/>
    </source>
</evidence>
<dbReference type="InterPro" id="IPR011006">
    <property type="entry name" value="CheY-like_superfamily"/>
</dbReference>
<dbReference type="Proteomes" id="UP000593765">
    <property type="component" value="Chromosome"/>
</dbReference>
<dbReference type="PANTHER" id="PTHR48111:SF50">
    <property type="entry name" value="KDP OPERON TRANSCRIPTIONAL REGULATORY PROTEIN KDPE"/>
    <property type="match status" value="1"/>
</dbReference>
<dbReference type="RefSeq" id="WP_206293061.1">
    <property type="nucleotide sequence ID" value="NZ_CP063458.1"/>
</dbReference>
<dbReference type="PANTHER" id="PTHR48111">
    <property type="entry name" value="REGULATOR OF RPOS"/>
    <property type="match status" value="1"/>
</dbReference>
<dbReference type="PROSITE" id="PS51755">
    <property type="entry name" value="OMPR_PHOB"/>
    <property type="match status" value="1"/>
</dbReference>
<dbReference type="GO" id="GO:0045893">
    <property type="term" value="P:positive regulation of DNA-templated transcription"/>
    <property type="evidence" value="ECO:0007669"/>
    <property type="project" value="UniProtKB-ARBA"/>
</dbReference>
<dbReference type="InterPro" id="IPR036388">
    <property type="entry name" value="WH-like_DNA-bd_sf"/>
</dbReference>
<evidence type="ECO:0000256" key="8">
    <source>
        <dbReference type="PROSITE-ProRule" id="PRU00169"/>
    </source>
</evidence>
<protein>
    <submittedName>
        <fullName evidence="12">Response regulator</fullName>
    </submittedName>
</protein>
<dbReference type="AlphaFoldDB" id="A0A7M2WXB6"/>
<dbReference type="Gene3D" id="1.10.10.10">
    <property type="entry name" value="Winged helix-like DNA-binding domain superfamily/Winged helix DNA-binding domain"/>
    <property type="match status" value="1"/>
</dbReference>
<dbReference type="SUPFAM" id="SSF52172">
    <property type="entry name" value="CheY-like"/>
    <property type="match status" value="1"/>
</dbReference>
<dbReference type="FunFam" id="3.40.50.2300:FF:000021">
    <property type="entry name" value="Two-component system response regulator KdpE"/>
    <property type="match status" value="1"/>
</dbReference>
<evidence type="ECO:0000256" key="7">
    <source>
        <dbReference type="ARBA" id="ARBA00023163"/>
    </source>
</evidence>
<feature type="domain" description="OmpR/PhoB-type" evidence="11">
    <location>
        <begin position="132"/>
        <end position="231"/>
    </location>
</feature>
<dbReference type="InterPro" id="IPR039420">
    <property type="entry name" value="WalR-like"/>
</dbReference>
<dbReference type="SMART" id="SM00862">
    <property type="entry name" value="Trans_reg_C"/>
    <property type="match status" value="1"/>
</dbReference>
<proteinExistence type="predicted"/>
<evidence type="ECO:0000256" key="1">
    <source>
        <dbReference type="ARBA" id="ARBA00004496"/>
    </source>
</evidence>
<organism evidence="12 13">
    <name type="scientific">Humisphaera borealis</name>
    <dbReference type="NCBI Taxonomy" id="2807512"/>
    <lineage>
        <taxon>Bacteria</taxon>
        <taxon>Pseudomonadati</taxon>
        <taxon>Planctomycetota</taxon>
        <taxon>Phycisphaerae</taxon>
        <taxon>Tepidisphaerales</taxon>
        <taxon>Tepidisphaeraceae</taxon>
        <taxon>Humisphaera</taxon>
    </lineage>
</organism>
<keyword evidence="2" id="KW-0963">Cytoplasm</keyword>
<dbReference type="GO" id="GO:0000156">
    <property type="term" value="F:phosphorelay response regulator activity"/>
    <property type="evidence" value="ECO:0007669"/>
    <property type="project" value="TreeGrafter"/>
</dbReference>
<dbReference type="PROSITE" id="PS50110">
    <property type="entry name" value="RESPONSE_REGULATORY"/>
    <property type="match status" value="1"/>
</dbReference>
<comment type="subcellular location">
    <subcellularLocation>
        <location evidence="1">Cytoplasm</location>
    </subcellularLocation>
</comment>
<name>A0A7M2WXB6_9BACT</name>
<dbReference type="InterPro" id="IPR001789">
    <property type="entry name" value="Sig_transdc_resp-reg_receiver"/>
</dbReference>